<dbReference type="GO" id="GO:0016020">
    <property type="term" value="C:membrane"/>
    <property type="evidence" value="ECO:0007669"/>
    <property type="project" value="InterPro"/>
</dbReference>
<dbReference type="OrthoDB" id="9790577at2"/>
<feature type="transmembrane region" description="Helical" evidence="3">
    <location>
        <begin position="83"/>
        <end position="104"/>
    </location>
</feature>
<dbReference type="InterPro" id="IPR000462">
    <property type="entry name" value="CDP-OH_P_trans"/>
</dbReference>
<gene>
    <name evidence="4" type="ORF">WH95_12065</name>
</gene>
<organism evidence="4 5">
    <name type="scientific">Kiloniella litopenaei</name>
    <dbReference type="NCBI Taxonomy" id="1549748"/>
    <lineage>
        <taxon>Bacteria</taxon>
        <taxon>Pseudomonadati</taxon>
        <taxon>Pseudomonadota</taxon>
        <taxon>Alphaproteobacteria</taxon>
        <taxon>Rhodospirillales</taxon>
        <taxon>Kiloniellaceae</taxon>
        <taxon>Kiloniella</taxon>
    </lineage>
</organism>
<dbReference type="PATRIC" id="fig|1549748.8.peg.589"/>
<keyword evidence="1 2" id="KW-0808">Transferase</keyword>
<dbReference type="InterPro" id="IPR043130">
    <property type="entry name" value="CDP-OH_PTrfase_TM_dom"/>
</dbReference>
<proteinExistence type="inferred from homology"/>
<dbReference type="Proteomes" id="UP000034491">
    <property type="component" value="Unassembled WGS sequence"/>
</dbReference>
<comment type="caution">
    <text evidence="4">The sequence shown here is derived from an EMBL/GenBank/DDBJ whole genome shotgun (WGS) entry which is preliminary data.</text>
</comment>
<reference evidence="4 5" key="1">
    <citation type="submission" date="2015-03" db="EMBL/GenBank/DDBJ databases">
        <title>Genome sequence of Kiloniella sp. P1-1, isolated from the gut microflora of Pacific white shrimp, Penaeus vannamei.</title>
        <authorList>
            <person name="Shao Z."/>
            <person name="Wang L."/>
            <person name="Li X."/>
        </authorList>
    </citation>
    <scope>NUCLEOTIDE SEQUENCE [LARGE SCALE GENOMIC DNA]</scope>
    <source>
        <strain evidence="4 5">P1-1</strain>
    </source>
</reference>
<dbReference type="AlphaFoldDB" id="A0A0M2R985"/>
<evidence type="ECO:0000313" key="4">
    <source>
        <dbReference type="EMBL" id="KKJ76540.1"/>
    </source>
</evidence>
<dbReference type="STRING" id="1549748.WH95_12065"/>
<feature type="transmembrane region" description="Helical" evidence="3">
    <location>
        <begin position="176"/>
        <end position="197"/>
    </location>
</feature>
<name>A0A0M2R985_9PROT</name>
<feature type="transmembrane region" description="Helical" evidence="3">
    <location>
        <begin position="31"/>
        <end position="53"/>
    </location>
</feature>
<keyword evidence="3" id="KW-0812">Transmembrane</keyword>
<evidence type="ECO:0000313" key="5">
    <source>
        <dbReference type="Proteomes" id="UP000034491"/>
    </source>
</evidence>
<dbReference type="InterPro" id="IPR048254">
    <property type="entry name" value="CDP_ALCOHOL_P_TRANSF_CS"/>
</dbReference>
<dbReference type="GO" id="GO:0016780">
    <property type="term" value="F:phosphotransferase activity, for other substituted phosphate groups"/>
    <property type="evidence" value="ECO:0007669"/>
    <property type="project" value="InterPro"/>
</dbReference>
<comment type="similarity">
    <text evidence="2">Belongs to the CDP-alcohol phosphatidyltransferase class-I family.</text>
</comment>
<keyword evidence="3" id="KW-0472">Membrane</keyword>
<dbReference type="Gene3D" id="1.20.120.1760">
    <property type="match status" value="1"/>
</dbReference>
<dbReference type="EMBL" id="LANI01000018">
    <property type="protein sequence ID" value="KKJ76540.1"/>
    <property type="molecule type" value="Genomic_DNA"/>
</dbReference>
<accession>A0A0M2R985</accession>
<evidence type="ECO:0000256" key="3">
    <source>
        <dbReference type="SAM" id="Phobius"/>
    </source>
</evidence>
<keyword evidence="5" id="KW-1185">Reference proteome</keyword>
<keyword evidence="3" id="KW-1133">Transmembrane helix</keyword>
<dbReference type="GO" id="GO:0008654">
    <property type="term" value="P:phospholipid biosynthetic process"/>
    <property type="evidence" value="ECO:0007669"/>
    <property type="project" value="InterPro"/>
</dbReference>
<dbReference type="PROSITE" id="PS00379">
    <property type="entry name" value="CDP_ALCOHOL_P_TRANSF"/>
    <property type="match status" value="1"/>
</dbReference>
<feature type="transmembrane region" description="Helical" evidence="3">
    <location>
        <begin position="110"/>
        <end position="135"/>
    </location>
</feature>
<dbReference type="RefSeq" id="WP_046507500.1">
    <property type="nucleotide sequence ID" value="NZ_LANI01000018.1"/>
</dbReference>
<sequence length="202" mass="22062">MFDAWMRTKIDPPLDKIGEALSRSGLGANQITWVGFFGGMLVIPALATESYYLAMTAIAFNRLCDGLDGAVARKQGITDLGGYLDITLDFIFYSAVVFGFALAMPQENGVAAAFLIFSFMGTGASFLSFAIVAAKKKISTDIRGKKSIYYLGGLTEGTETIILFLALCIWPEKFVLMAWIFGALCWLTTVFRIHAALDLFDD</sequence>
<evidence type="ECO:0000256" key="2">
    <source>
        <dbReference type="RuleBase" id="RU003750"/>
    </source>
</evidence>
<evidence type="ECO:0000256" key="1">
    <source>
        <dbReference type="ARBA" id="ARBA00022679"/>
    </source>
</evidence>
<protein>
    <submittedName>
        <fullName evidence="4">CDP-alcohol phosphatidyltransferase</fullName>
    </submittedName>
</protein>
<feature type="transmembrane region" description="Helical" evidence="3">
    <location>
        <begin position="147"/>
        <end position="170"/>
    </location>
</feature>
<dbReference type="Pfam" id="PF01066">
    <property type="entry name" value="CDP-OH_P_transf"/>
    <property type="match status" value="1"/>
</dbReference>